<dbReference type="RefSeq" id="WP_003355533.1">
    <property type="nucleotide sequence ID" value="NZ_JH414764.1"/>
</dbReference>
<dbReference type="PROSITE" id="PS01012">
    <property type="entry name" value="FOLYLPOLYGLU_SYNT_2"/>
    <property type="match status" value="1"/>
</dbReference>
<comment type="pathway">
    <text evidence="2">Cofactor biosynthesis; tetrahydrofolate biosynthesis; 7,8-dihydrofolate from 2-amino-4-hydroxy-6-hydroxymethyl-7,8-dihydropteridine diphosphate and 4-aminobenzoate: step 2/2.</text>
</comment>
<dbReference type="InterPro" id="IPR004101">
    <property type="entry name" value="Mur_ligase_C"/>
</dbReference>
<reference evidence="21 22" key="1">
    <citation type="submission" date="2011-09" db="EMBL/GenBank/DDBJ databases">
        <title>The Genome Sequence of Bacillus smithii 7_3_47FAA.</title>
        <authorList>
            <consortium name="The Broad Institute Genome Sequencing Platform"/>
            <person name="Earl A."/>
            <person name="Ward D."/>
            <person name="Feldgarden M."/>
            <person name="Gevers D."/>
            <person name="Daigneault M."/>
            <person name="Strauss J."/>
            <person name="Allen-Vercoe E."/>
            <person name="Young S.K."/>
            <person name="Zeng Q."/>
            <person name="Gargeya S."/>
            <person name="Fitzgerald M."/>
            <person name="Haas B."/>
            <person name="Abouelleil A."/>
            <person name="Alvarado L."/>
            <person name="Arachchi H.M."/>
            <person name="Berlin A."/>
            <person name="Brown A."/>
            <person name="Chapman S.B."/>
            <person name="Chen Z."/>
            <person name="Dunbar C."/>
            <person name="Freedman E."/>
            <person name="Gearin G."/>
            <person name="Goldberg J."/>
            <person name="Griggs A."/>
            <person name="Gujja S."/>
            <person name="Heiman D."/>
            <person name="Howarth C."/>
            <person name="Larson L."/>
            <person name="Lui A."/>
            <person name="MacDonald P.J.P."/>
            <person name="Montmayeur A."/>
            <person name="Murphy C."/>
            <person name="Neiman D."/>
            <person name="Pearson M."/>
            <person name="Priest M."/>
            <person name="Roberts A."/>
            <person name="Saif S."/>
            <person name="Shea T."/>
            <person name="Shenoy N."/>
            <person name="Sisk P."/>
            <person name="Stolte C."/>
            <person name="Sykes S."/>
            <person name="Wortman J."/>
            <person name="Nusbaum C."/>
            <person name="Birren B."/>
        </authorList>
    </citation>
    <scope>NUCLEOTIDE SEQUENCE [LARGE SCALE GENOMIC DNA]</scope>
    <source>
        <strain evidence="21 22">7_3_47FAA</strain>
    </source>
</reference>
<evidence type="ECO:0000256" key="8">
    <source>
        <dbReference type="ARBA" id="ARBA00019357"/>
    </source>
</evidence>
<dbReference type="SUPFAM" id="SSF53623">
    <property type="entry name" value="MurD-like peptide ligases, catalytic domain"/>
    <property type="match status" value="1"/>
</dbReference>
<proteinExistence type="inferred from homology"/>
<dbReference type="GO" id="GO:0004326">
    <property type="term" value="F:tetrahydrofolylpolyglutamate synthase activity"/>
    <property type="evidence" value="ECO:0007669"/>
    <property type="project" value="UniProtKB-EC"/>
</dbReference>
<gene>
    <name evidence="21" type="ORF">HMPREF1015_00436</name>
</gene>
<organism evidence="21 22">
    <name type="scientific">Bacillus smithii 7_3_47FAA</name>
    <dbReference type="NCBI Taxonomy" id="665952"/>
    <lineage>
        <taxon>Bacteria</taxon>
        <taxon>Bacillati</taxon>
        <taxon>Bacillota</taxon>
        <taxon>Bacilli</taxon>
        <taxon>Bacillales</taxon>
        <taxon>Bacillaceae</taxon>
        <taxon>Bacillus</taxon>
    </lineage>
</organism>
<evidence type="ECO:0000256" key="11">
    <source>
        <dbReference type="ARBA" id="ARBA00022741"/>
    </source>
</evidence>
<dbReference type="AlphaFoldDB" id="G9QQ69"/>
<dbReference type="NCBIfam" id="TIGR01499">
    <property type="entry name" value="folC"/>
    <property type="match status" value="1"/>
</dbReference>
<protein>
    <recommendedName>
        <fullName evidence="8">Dihydrofolate synthase/folylpolyglutamate synthase</fullName>
        <ecNumber evidence="6">6.3.2.12</ecNumber>
        <ecNumber evidence="7">6.3.2.17</ecNumber>
    </recommendedName>
    <alternativeName>
        <fullName evidence="15">Tetrahydrofolylpolyglutamate synthase</fullName>
    </alternativeName>
</protein>
<dbReference type="PROSITE" id="PS01011">
    <property type="entry name" value="FOLYLPOLYGLU_SYNT_1"/>
    <property type="match status" value="1"/>
</dbReference>
<comment type="catalytic activity">
    <reaction evidence="16">
        <text>(6S)-5,6,7,8-tetrahydrofolyl-(gamma-L-Glu)(n) + L-glutamate + ATP = (6S)-5,6,7,8-tetrahydrofolyl-(gamma-L-Glu)(n+1) + ADP + phosphate + H(+)</text>
        <dbReference type="Rhea" id="RHEA:10580"/>
        <dbReference type="Rhea" id="RHEA-COMP:14738"/>
        <dbReference type="Rhea" id="RHEA-COMP:14740"/>
        <dbReference type="ChEBI" id="CHEBI:15378"/>
        <dbReference type="ChEBI" id="CHEBI:29985"/>
        <dbReference type="ChEBI" id="CHEBI:30616"/>
        <dbReference type="ChEBI" id="CHEBI:43474"/>
        <dbReference type="ChEBI" id="CHEBI:141005"/>
        <dbReference type="ChEBI" id="CHEBI:456216"/>
        <dbReference type="EC" id="6.3.2.17"/>
    </reaction>
</comment>
<comment type="catalytic activity">
    <reaction evidence="17">
        <text>7,8-dihydropteroate + L-glutamate + ATP = 7,8-dihydrofolate + ADP + phosphate + H(+)</text>
        <dbReference type="Rhea" id="RHEA:23584"/>
        <dbReference type="ChEBI" id="CHEBI:15378"/>
        <dbReference type="ChEBI" id="CHEBI:17839"/>
        <dbReference type="ChEBI" id="CHEBI:29985"/>
        <dbReference type="ChEBI" id="CHEBI:30616"/>
        <dbReference type="ChEBI" id="CHEBI:43474"/>
        <dbReference type="ChEBI" id="CHEBI:57451"/>
        <dbReference type="ChEBI" id="CHEBI:456216"/>
        <dbReference type="EC" id="6.3.2.12"/>
    </reaction>
</comment>
<keyword evidence="22" id="KW-1185">Reference proteome</keyword>
<dbReference type="PANTHER" id="PTHR11136">
    <property type="entry name" value="FOLYLPOLYGLUTAMATE SYNTHASE-RELATED"/>
    <property type="match status" value="1"/>
</dbReference>
<evidence type="ECO:0000256" key="3">
    <source>
        <dbReference type="ARBA" id="ARBA00005150"/>
    </source>
</evidence>
<evidence type="ECO:0000256" key="9">
    <source>
        <dbReference type="ARBA" id="ARBA00022598"/>
    </source>
</evidence>
<keyword evidence="10" id="KW-0479">Metal-binding</keyword>
<dbReference type="InterPro" id="IPR036615">
    <property type="entry name" value="Mur_ligase_C_dom_sf"/>
</dbReference>
<dbReference type="SUPFAM" id="SSF53244">
    <property type="entry name" value="MurD-like peptide ligases, peptide-binding domain"/>
    <property type="match status" value="1"/>
</dbReference>
<dbReference type="GO" id="GO:0005524">
    <property type="term" value="F:ATP binding"/>
    <property type="evidence" value="ECO:0007669"/>
    <property type="project" value="UniProtKB-KW"/>
</dbReference>
<evidence type="ECO:0000313" key="22">
    <source>
        <dbReference type="Proteomes" id="UP000011747"/>
    </source>
</evidence>
<evidence type="ECO:0000256" key="10">
    <source>
        <dbReference type="ARBA" id="ARBA00022723"/>
    </source>
</evidence>
<dbReference type="Proteomes" id="UP000011747">
    <property type="component" value="Unassembled WGS sequence"/>
</dbReference>
<dbReference type="PIRSF" id="PIRSF001563">
    <property type="entry name" value="Folylpolyglu_synth"/>
    <property type="match status" value="1"/>
</dbReference>
<evidence type="ECO:0000256" key="15">
    <source>
        <dbReference type="ARBA" id="ARBA00030592"/>
    </source>
</evidence>
<keyword evidence="11 18" id="KW-0547">Nucleotide-binding</keyword>
<keyword evidence="13" id="KW-0460">Magnesium</keyword>
<evidence type="ECO:0000256" key="16">
    <source>
        <dbReference type="ARBA" id="ARBA00047493"/>
    </source>
</evidence>
<evidence type="ECO:0000256" key="2">
    <source>
        <dbReference type="ARBA" id="ARBA00004799"/>
    </source>
</evidence>
<keyword evidence="12 18" id="KW-0067">ATP-binding</keyword>
<evidence type="ECO:0000256" key="17">
    <source>
        <dbReference type="ARBA" id="ARBA00049161"/>
    </source>
</evidence>
<feature type="domain" description="Mur ligase central" evidence="20">
    <location>
        <begin position="46"/>
        <end position="274"/>
    </location>
</feature>
<dbReference type="PANTHER" id="PTHR11136:SF0">
    <property type="entry name" value="DIHYDROFOLATE SYNTHETASE-RELATED"/>
    <property type="match status" value="1"/>
</dbReference>
<dbReference type="Pfam" id="PF02875">
    <property type="entry name" value="Mur_ligase_C"/>
    <property type="match status" value="1"/>
</dbReference>
<dbReference type="HOGENOM" id="CLU_015869_1_1_9"/>
<evidence type="ECO:0000256" key="5">
    <source>
        <dbReference type="ARBA" id="ARBA00011245"/>
    </source>
</evidence>
<dbReference type="EC" id="6.3.2.12" evidence="6"/>
<comment type="pathway">
    <text evidence="3">Cofactor biosynthesis; tetrahydrofolylpolyglutamate biosynthesis.</text>
</comment>
<name>G9QQ69_9BACI</name>
<evidence type="ECO:0000256" key="6">
    <source>
        <dbReference type="ARBA" id="ARBA00013023"/>
    </source>
</evidence>
<evidence type="ECO:0000256" key="1">
    <source>
        <dbReference type="ARBA" id="ARBA00001946"/>
    </source>
</evidence>
<evidence type="ECO:0000256" key="13">
    <source>
        <dbReference type="ARBA" id="ARBA00022842"/>
    </source>
</evidence>
<evidence type="ECO:0000256" key="7">
    <source>
        <dbReference type="ARBA" id="ARBA00013025"/>
    </source>
</evidence>
<evidence type="ECO:0000256" key="14">
    <source>
        <dbReference type="ARBA" id="ARBA00022909"/>
    </source>
</evidence>
<dbReference type="InterPro" id="IPR018109">
    <property type="entry name" value="Folylpolyglutamate_synth_CS"/>
</dbReference>
<evidence type="ECO:0000256" key="12">
    <source>
        <dbReference type="ARBA" id="ARBA00022840"/>
    </source>
</evidence>
<dbReference type="EMBL" id="ACWF01000158">
    <property type="protein sequence ID" value="EHL73383.1"/>
    <property type="molecule type" value="Genomic_DNA"/>
</dbReference>
<evidence type="ECO:0000256" key="4">
    <source>
        <dbReference type="ARBA" id="ARBA00008276"/>
    </source>
</evidence>
<dbReference type="GO" id="GO:0008841">
    <property type="term" value="F:dihydrofolate synthase activity"/>
    <property type="evidence" value="ECO:0007669"/>
    <property type="project" value="UniProtKB-EC"/>
</dbReference>
<dbReference type="PATRIC" id="fig|665952.3.peg.3355"/>
<dbReference type="Pfam" id="PF08245">
    <property type="entry name" value="Mur_ligase_M"/>
    <property type="match status" value="1"/>
</dbReference>
<evidence type="ECO:0000259" key="19">
    <source>
        <dbReference type="Pfam" id="PF02875"/>
    </source>
</evidence>
<comment type="subunit">
    <text evidence="5">Monomer.</text>
</comment>
<dbReference type="InterPro" id="IPR013221">
    <property type="entry name" value="Mur_ligase_cen"/>
</dbReference>
<comment type="cofactor">
    <cofactor evidence="1">
        <name>Mg(2+)</name>
        <dbReference type="ChEBI" id="CHEBI:18420"/>
    </cofactor>
</comment>
<comment type="caution">
    <text evidence="21">The sequence shown here is derived from an EMBL/GenBank/DDBJ whole genome shotgun (WGS) entry which is preliminary data.</text>
</comment>
<keyword evidence="9 18" id="KW-0436">Ligase</keyword>
<dbReference type="GO" id="GO:0046656">
    <property type="term" value="P:folic acid biosynthetic process"/>
    <property type="evidence" value="ECO:0007669"/>
    <property type="project" value="UniProtKB-KW"/>
</dbReference>
<accession>G9QQ69</accession>
<dbReference type="InterPro" id="IPR036565">
    <property type="entry name" value="Mur-like_cat_sf"/>
</dbReference>
<evidence type="ECO:0000259" key="20">
    <source>
        <dbReference type="Pfam" id="PF08245"/>
    </source>
</evidence>
<dbReference type="GO" id="GO:0005737">
    <property type="term" value="C:cytoplasm"/>
    <property type="evidence" value="ECO:0007669"/>
    <property type="project" value="TreeGrafter"/>
</dbReference>
<dbReference type="InterPro" id="IPR001645">
    <property type="entry name" value="Folylpolyglutamate_synth"/>
</dbReference>
<keyword evidence="14" id="KW-0289">Folate biosynthesis</keyword>
<dbReference type="Gene3D" id="3.90.190.20">
    <property type="entry name" value="Mur ligase, C-terminal domain"/>
    <property type="match status" value="1"/>
</dbReference>
<dbReference type="Gene3D" id="3.40.1190.10">
    <property type="entry name" value="Mur-like, catalytic domain"/>
    <property type="match status" value="1"/>
</dbReference>
<dbReference type="EC" id="6.3.2.17" evidence="7"/>
<dbReference type="GO" id="GO:0046872">
    <property type="term" value="F:metal ion binding"/>
    <property type="evidence" value="ECO:0007669"/>
    <property type="project" value="UniProtKB-KW"/>
</dbReference>
<comment type="similarity">
    <text evidence="4 18">Belongs to the folylpolyglutamate synthase family.</text>
</comment>
<evidence type="ECO:0000313" key="21">
    <source>
        <dbReference type="EMBL" id="EHL73383.1"/>
    </source>
</evidence>
<feature type="domain" description="Mur ligase C-terminal" evidence="19">
    <location>
        <begin position="301"/>
        <end position="415"/>
    </location>
</feature>
<evidence type="ECO:0000256" key="18">
    <source>
        <dbReference type="PIRNR" id="PIRNR001563"/>
    </source>
</evidence>
<dbReference type="FunFam" id="3.40.1190.10:FF:000004">
    <property type="entry name" value="Dihydrofolate synthase/folylpolyglutamate synthase"/>
    <property type="match status" value="1"/>
</dbReference>
<sequence>MIHTYEEALEWIHGRLKLGIKPGLKRMEWMMEKLDHPERRLKAVHVGGTNGKGSTVEMIRSILQEAGYHVGTFTSPYIEQFNERISVNGKPISNEEIVQLTNVIKPLAEELENTEWGGPSEFEVITAMAIYYFAKIRPVPLVIFEVGMGGRFDSTNVIIPILTVITNIGMDHMEYLGDTVEKIAFEKAGIIKNGIPVITAVHQEDALAVIQNKSKKGRSSLYRLGKEFSVEHVASVPEGEKINLSSVLGSWEDLIVGLKGVHQVENAALALMAASYLKTFFSFLIEEEHIRDGLKNAFWPGRMEVLSEKPLVMMDGAHNPDGIKALTETIKQRYSEYKRTILFAALKTKKIDDMVRSLEEIADELVFATFDFPKAAGQEEFSDCNGTYIGEGWPSFLKEKTASLQENEILMITGSLYFLSEVKKAFQKNK</sequence>